<dbReference type="GO" id="GO:0042597">
    <property type="term" value="C:periplasmic space"/>
    <property type="evidence" value="ECO:0007669"/>
    <property type="project" value="InterPro"/>
</dbReference>
<dbReference type="EMBL" id="FQUQ01000003">
    <property type="protein sequence ID" value="SHF80447.1"/>
    <property type="molecule type" value="Genomic_DNA"/>
</dbReference>
<dbReference type="Pfam" id="PF05426">
    <property type="entry name" value="Alginate_lyase"/>
    <property type="match status" value="1"/>
</dbReference>
<dbReference type="SUPFAM" id="SSF48230">
    <property type="entry name" value="Chondroitin AC/alginate lyase"/>
    <property type="match status" value="1"/>
</dbReference>
<evidence type="ECO:0000256" key="4">
    <source>
        <dbReference type="ARBA" id="ARBA00023239"/>
    </source>
</evidence>
<reference evidence="8" key="1">
    <citation type="submission" date="2016-11" db="EMBL/GenBank/DDBJ databases">
        <authorList>
            <person name="Varghese N."/>
            <person name="Submissions S."/>
        </authorList>
    </citation>
    <scope>NUCLEOTIDE SEQUENCE [LARGE SCALE GENOMIC DNA]</scope>
    <source>
        <strain evidence="8">DSM 16990</strain>
    </source>
</reference>
<feature type="chain" id="PRO_5012499846" evidence="5">
    <location>
        <begin position="18"/>
        <end position="489"/>
    </location>
</feature>
<dbReference type="Gene3D" id="1.50.10.100">
    <property type="entry name" value="Chondroitin AC/alginate lyase"/>
    <property type="match status" value="1"/>
</dbReference>
<dbReference type="STRING" id="288992.SAMN04488522_103711"/>
<keyword evidence="8" id="KW-1185">Reference proteome</keyword>
<dbReference type="InterPro" id="IPR008397">
    <property type="entry name" value="Alginate_lyase_dom"/>
</dbReference>
<dbReference type="GO" id="GO:0016829">
    <property type="term" value="F:lyase activity"/>
    <property type="evidence" value="ECO:0007669"/>
    <property type="project" value="UniProtKB-KW"/>
</dbReference>
<evidence type="ECO:0000313" key="8">
    <source>
        <dbReference type="Proteomes" id="UP000184287"/>
    </source>
</evidence>
<accession>A0A1M5EML4</accession>
<name>A0A1M5EML4_9SPHI</name>
<keyword evidence="4" id="KW-0456">Lyase</keyword>
<dbReference type="InterPro" id="IPR008929">
    <property type="entry name" value="Chondroitin_lyas"/>
</dbReference>
<dbReference type="PROSITE" id="PS50915">
    <property type="entry name" value="CRYSTALLIN_BETA_GAMMA"/>
    <property type="match status" value="1"/>
</dbReference>
<dbReference type="Proteomes" id="UP000184287">
    <property type="component" value="Unassembled WGS sequence"/>
</dbReference>
<sequence length="489" mass="55317">MKSTTLCLLALGMLTYASCKKSDLQQTSQLNTEEVSPPGNTNDYTPNLVMSKQGFQDILNDIATNPTAQQLIAKEITIPAKEALNATPHLVTNVSADSQASNKVSGDGTRIYKTAMQWFLFRNTDSAIVYREKSKNILLVWASINKATDHTPNETAYIGFYEGYSLIRTFIDQDSRDKIDQWFRDRYNFFKKLTPRSNNWETIRGWLMLNSAYVLNDTDLITNSKNAIYTHFDKDTRVDGASADFLGRDAFAYHAYNLLFVGRILRNIDIYSGREEAKNMIYKRVTNWKMDPRGKIISGAKAIGGTIADQMKFWTPYIIDPANNVHLEFVNTEWAPDKTRADYNKPYNSAGSYYVLDQMAYVMKNQINAIYNIVNPGRTKYNGGLTYYLNSFGFTAEGPENTQTFVYEDYDYLKLGKALNVGNYTMQQLLSLGIPDNSISSIGVPEGLKITLYENDNYGGASISLTRHTPDLRVANFNDKTSSIKVEKL</sequence>
<evidence type="ECO:0000256" key="1">
    <source>
        <dbReference type="ARBA" id="ARBA00009646"/>
    </source>
</evidence>
<proteinExistence type="inferred from homology"/>
<comment type="similarity">
    <text evidence="1">Belongs to the beta/gamma-crystallin family.</text>
</comment>
<evidence type="ECO:0000256" key="3">
    <source>
        <dbReference type="ARBA" id="ARBA00022737"/>
    </source>
</evidence>
<feature type="signal peptide" evidence="5">
    <location>
        <begin position="1"/>
        <end position="17"/>
    </location>
</feature>
<keyword evidence="2 5" id="KW-0732">Signal</keyword>
<dbReference type="InterPro" id="IPR011024">
    <property type="entry name" value="G_crystallin-like"/>
</dbReference>
<dbReference type="RefSeq" id="WP_084529015.1">
    <property type="nucleotide sequence ID" value="NZ_FQUQ01000003.1"/>
</dbReference>
<evidence type="ECO:0000256" key="2">
    <source>
        <dbReference type="ARBA" id="ARBA00022729"/>
    </source>
</evidence>
<dbReference type="Pfam" id="PF00030">
    <property type="entry name" value="Crystall"/>
    <property type="match status" value="1"/>
</dbReference>
<organism evidence="7 8">
    <name type="scientific">Pedobacter caeni</name>
    <dbReference type="NCBI Taxonomy" id="288992"/>
    <lineage>
        <taxon>Bacteria</taxon>
        <taxon>Pseudomonadati</taxon>
        <taxon>Bacteroidota</taxon>
        <taxon>Sphingobacteriia</taxon>
        <taxon>Sphingobacteriales</taxon>
        <taxon>Sphingobacteriaceae</taxon>
        <taxon>Pedobacter</taxon>
    </lineage>
</organism>
<feature type="domain" description="Beta/gamma crystallin 'Greek key'" evidence="6">
    <location>
        <begin position="448"/>
        <end position="488"/>
    </location>
</feature>
<evidence type="ECO:0000313" key="7">
    <source>
        <dbReference type="EMBL" id="SHF80447.1"/>
    </source>
</evidence>
<protein>
    <submittedName>
        <fullName evidence="7">Beta/Gamma crystallin</fullName>
    </submittedName>
</protein>
<evidence type="ECO:0000256" key="5">
    <source>
        <dbReference type="SAM" id="SignalP"/>
    </source>
</evidence>
<dbReference type="OrthoDB" id="1043373at2"/>
<keyword evidence="3" id="KW-0677">Repeat</keyword>
<dbReference type="InterPro" id="IPR001064">
    <property type="entry name" value="Beta/gamma_crystallin"/>
</dbReference>
<gene>
    <name evidence="7" type="ORF">SAMN04488522_103711</name>
</gene>
<dbReference type="AlphaFoldDB" id="A0A1M5EML4"/>
<evidence type="ECO:0000259" key="6">
    <source>
        <dbReference type="PROSITE" id="PS50915"/>
    </source>
</evidence>
<dbReference type="Gene3D" id="2.60.20.10">
    <property type="entry name" value="Crystallins"/>
    <property type="match status" value="1"/>
</dbReference>
<dbReference type="SUPFAM" id="SSF49695">
    <property type="entry name" value="gamma-Crystallin-like"/>
    <property type="match status" value="1"/>
</dbReference>